<evidence type="ECO:0000256" key="3">
    <source>
        <dbReference type="ARBA" id="ARBA00022833"/>
    </source>
</evidence>
<feature type="compositionally biased region" description="Gly residues" evidence="5">
    <location>
        <begin position="393"/>
        <end position="409"/>
    </location>
</feature>
<sequence length="850" mass="85670">MAARDNVVMLMDELQPRFQQLDATGDAAQYTFQLAQLLYSTAKSSQAGLRGNLDGSLEGRMMALAQALLAWAPQAAGAPAALLASSDGRPPLVLQFCAGCHSLVVLTTIASQLATQPSTAFRIAAACQLVFDAGRRITPAIAAEVEADAAAGRQIDAGRLGMLKSLAAQQLEAVSGCARLLLSDGQEQVAAAFARSTARPAVLVPWLQEVSRAVLALRGQHGGASAAGPDLPSKFSTCLGVLVVDASQLAPAIAADSAAQDALTSALLTSCLPYLAAKFSEAVAAGLPPSSHQHISALGFVFSAMQRLPLVAAVPRHMRAPGAAATLRAVASVVEAVAALPGDLPAGVAPNIAVANSTLLGMHLHAAQLLAACCIDLSRPAAAAAGSEPRNGGQQGDRGGGSGGSGGSSGEAMAADVDQQLEVAWALVAAVPHMCSAVRALVAAAAAGLGSVQMVSDVASLYGRLAHLLAEQTARGGALERLSGRMNMPSMLTLLLNGLCQALARLFQLDLASDGGAVPWTASEDLRAPCAAHVAAAAAYVGLAVAVARSASGGPVVVFSAGPVVDLMPGLCNTLALAVHVVPSLAGPAALAPVEDLLPSLLQAAPGAVADAVVALSRKVATNGRWAAALASSVLMAAGLDDAAGLFSSNEAGMAELASQTLEQVGTVLAALDAAAMTAVEGAAGSGVPDDLAAQLSEAASSLRQQRQAQLGGLPADAPPAQRAGWLRRLLQPAAELAALVQQYYALPAVDEPHRLALAQAAAGRCCAYLRCANVEGEGGPAAVEGAGSKCCSGCRTVWYCGKTCSKANWHEGGHRHVCAALEEARQAAKEARRAAREARRAAMGAAVVE</sequence>
<feature type="domain" description="MYND-type" evidence="6">
    <location>
        <begin position="772"/>
        <end position="819"/>
    </location>
</feature>
<dbReference type="AlphaFoldDB" id="A0A2P6U2J0"/>
<dbReference type="Proteomes" id="UP000239899">
    <property type="component" value="Unassembled WGS sequence"/>
</dbReference>
<evidence type="ECO:0000313" key="7">
    <source>
        <dbReference type="EMBL" id="PRW60531.1"/>
    </source>
</evidence>
<dbReference type="Gene3D" id="6.10.140.2220">
    <property type="match status" value="1"/>
</dbReference>
<evidence type="ECO:0000256" key="5">
    <source>
        <dbReference type="SAM" id="MobiDB-lite"/>
    </source>
</evidence>
<accession>A0A2P6U2J0</accession>
<evidence type="ECO:0000259" key="6">
    <source>
        <dbReference type="PROSITE" id="PS50865"/>
    </source>
</evidence>
<evidence type="ECO:0000313" key="8">
    <source>
        <dbReference type="Proteomes" id="UP000239899"/>
    </source>
</evidence>
<gene>
    <name evidence="7" type="ORF">C2E21_1213</name>
</gene>
<evidence type="ECO:0000256" key="2">
    <source>
        <dbReference type="ARBA" id="ARBA00022771"/>
    </source>
</evidence>
<dbReference type="InterPro" id="IPR002893">
    <property type="entry name" value="Znf_MYND"/>
</dbReference>
<keyword evidence="2 4" id="KW-0863">Zinc-finger</keyword>
<dbReference type="Pfam" id="PF01753">
    <property type="entry name" value="zf-MYND"/>
    <property type="match status" value="1"/>
</dbReference>
<feature type="region of interest" description="Disordered" evidence="5">
    <location>
        <begin position="384"/>
        <end position="412"/>
    </location>
</feature>
<proteinExistence type="predicted"/>
<dbReference type="GO" id="GO:0008270">
    <property type="term" value="F:zinc ion binding"/>
    <property type="evidence" value="ECO:0007669"/>
    <property type="project" value="UniProtKB-KW"/>
</dbReference>
<protein>
    <recommendedName>
        <fullName evidence="6">MYND-type domain-containing protein</fullName>
    </recommendedName>
</protein>
<keyword evidence="1" id="KW-0479">Metal-binding</keyword>
<dbReference type="OrthoDB" id="10669945at2759"/>
<dbReference type="SUPFAM" id="SSF144232">
    <property type="entry name" value="HIT/MYND zinc finger-like"/>
    <property type="match status" value="1"/>
</dbReference>
<dbReference type="EMBL" id="LHPG02000002">
    <property type="protein sequence ID" value="PRW60531.1"/>
    <property type="molecule type" value="Genomic_DNA"/>
</dbReference>
<evidence type="ECO:0000256" key="1">
    <source>
        <dbReference type="ARBA" id="ARBA00022723"/>
    </source>
</evidence>
<keyword evidence="3" id="KW-0862">Zinc</keyword>
<keyword evidence="8" id="KW-1185">Reference proteome</keyword>
<name>A0A2P6U2J0_CHLSO</name>
<organism evidence="7 8">
    <name type="scientific">Chlorella sorokiniana</name>
    <name type="common">Freshwater green alga</name>
    <dbReference type="NCBI Taxonomy" id="3076"/>
    <lineage>
        <taxon>Eukaryota</taxon>
        <taxon>Viridiplantae</taxon>
        <taxon>Chlorophyta</taxon>
        <taxon>core chlorophytes</taxon>
        <taxon>Trebouxiophyceae</taxon>
        <taxon>Chlorellales</taxon>
        <taxon>Chlorellaceae</taxon>
        <taxon>Chlorella clade</taxon>
        <taxon>Chlorella</taxon>
    </lineage>
</organism>
<comment type="caution">
    <text evidence="7">The sequence shown here is derived from an EMBL/GenBank/DDBJ whole genome shotgun (WGS) entry which is preliminary data.</text>
</comment>
<evidence type="ECO:0000256" key="4">
    <source>
        <dbReference type="PROSITE-ProRule" id="PRU00134"/>
    </source>
</evidence>
<reference evidence="7 8" key="1">
    <citation type="journal article" date="2018" name="Plant J.">
        <title>Genome sequences of Chlorella sorokiniana UTEX 1602 and Micractinium conductrix SAG 241.80: implications to maltose excretion by a green alga.</title>
        <authorList>
            <person name="Arriola M.B."/>
            <person name="Velmurugan N."/>
            <person name="Zhang Y."/>
            <person name="Plunkett M.H."/>
            <person name="Hondzo H."/>
            <person name="Barney B.M."/>
        </authorList>
    </citation>
    <scope>NUCLEOTIDE SEQUENCE [LARGE SCALE GENOMIC DNA]</scope>
    <source>
        <strain evidence="8">UTEX 1602</strain>
    </source>
</reference>
<dbReference type="PROSITE" id="PS50865">
    <property type="entry name" value="ZF_MYND_2"/>
    <property type="match status" value="1"/>
</dbReference>